<protein>
    <submittedName>
        <fullName evidence="2">Uncharacterized protein</fullName>
    </submittedName>
</protein>
<keyword evidence="1" id="KW-1133">Transmembrane helix</keyword>
<evidence type="ECO:0000256" key="1">
    <source>
        <dbReference type="SAM" id="Phobius"/>
    </source>
</evidence>
<dbReference type="EMBL" id="JABEBT010000006">
    <property type="protein sequence ID" value="KAF7639306.1"/>
    <property type="molecule type" value="Genomic_DNA"/>
</dbReference>
<keyword evidence="1" id="KW-0812">Transmembrane</keyword>
<organism evidence="2 3">
    <name type="scientific">Meloidogyne graminicola</name>
    <dbReference type="NCBI Taxonomy" id="189291"/>
    <lineage>
        <taxon>Eukaryota</taxon>
        <taxon>Metazoa</taxon>
        <taxon>Ecdysozoa</taxon>
        <taxon>Nematoda</taxon>
        <taxon>Chromadorea</taxon>
        <taxon>Rhabditida</taxon>
        <taxon>Tylenchina</taxon>
        <taxon>Tylenchomorpha</taxon>
        <taxon>Tylenchoidea</taxon>
        <taxon>Meloidogynidae</taxon>
        <taxon>Meloidogyninae</taxon>
        <taxon>Meloidogyne</taxon>
    </lineage>
</organism>
<dbReference type="Proteomes" id="UP000605970">
    <property type="component" value="Unassembled WGS sequence"/>
</dbReference>
<sequence length="69" mass="8054">MNSPQNMSFGFSIFSFKKTSNPLKNSFIFHFLLILFFFSCTNQSSFLSGLLRLTNKKIREMVGVFLKFK</sequence>
<gene>
    <name evidence="2" type="ORF">Mgra_00001266</name>
</gene>
<proteinExistence type="predicted"/>
<evidence type="ECO:0000313" key="3">
    <source>
        <dbReference type="Proteomes" id="UP000605970"/>
    </source>
</evidence>
<keyword evidence="1" id="KW-0472">Membrane</keyword>
<keyword evidence="3" id="KW-1185">Reference proteome</keyword>
<name>A0A8T0A1X7_9BILA</name>
<comment type="caution">
    <text evidence="2">The sequence shown here is derived from an EMBL/GenBank/DDBJ whole genome shotgun (WGS) entry which is preliminary data.</text>
</comment>
<reference evidence="2" key="1">
    <citation type="journal article" date="2020" name="Ecol. Evol.">
        <title>Genome structure and content of the rice root-knot nematode (Meloidogyne graminicola).</title>
        <authorList>
            <person name="Phan N.T."/>
            <person name="Danchin E.G.J."/>
            <person name="Klopp C."/>
            <person name="Perfus-Barbeoch L."/>
            <person name="Kozlowski D.K."/>
            <person name="Koutsovoulos G.D."/>
            <person name="Lopez-Roques C."/>
            <person name="Bouchez O."/>
            <person name="Zahm M."/>
            <person name="Besnard G."/>
            <person name="Bellafiore S."/>
        </authorList>
    </citation>
    <scope>NUCLEOTIDE SEQUENCE</scope>
    <source>
        <strain evidence="2">VN-18</strain>
    </source>
</reference>
<feature type="transmembrane region" description="Helical" evidence="1">
    <location>
        <begin position="27"/>
        <end position="51"/>
    </location>
</feature>
<dbReference type="AlphaFoldDB" id="A0A8T0A1X7"/>
<accession>A0A8T0A1X7</accession>
<evidence type="ECO:0000313" key="2">
    <source>
        <dbReference type="EMBL" id="KAF7639306.1"/>
    </source>
</evidence>